<sequence>MARLSEEYNKTIKAELMKDGNFTNVMEVP</sequence>
<dbReference type="EMBL" id="LBSF01000021">
    <property type="protein sequence ID" value="KKQ11629.1"/>
    <property type="molecule type" value="Genomic_DNA"/>
</dbReference>
<dbReference type="AlphaFoldDB" id="A0A0G0HHV0"/>
<protein>
    <submittedName>
        <fullName evidence="1">Uncharacterized protein</fullName>
    </submittedName>
</protein>
<evidence type="ECO:0000313" key="2">
    <source>
        <dbReference type="Proteomes" id="UP000034075"/>
    </source>
</evidence>
<name>A0A0G0HHV0_9BACT</name>
<gene>
    <name evidence="1" type="ORF">US24_C0021G0016</name>
</gene>
<dbReference type="Proteomes" id="UP000034075">
    <property type="component" value="Unassembled WGS sequence"/>
</dbReference>
<proteinExistence type="predicted"/>
<organism evidence="1 2">
    <name type="scientific">candidate division WS6 bacterium GW2011_GWC2_36_7</name>
    <dbReference type="NCBI Taxonomy" id="1619091"/>
    <lineage>
        <taxon>Bacteria</taxon>
        <taxon>Candidatus Dojkabacteria</taxon>
    </lineage>
</organism>
<accession>A0A0G0HHV0</accession>
<comment type="caution">
    <text evidence="1">The sequence shown here is derived from an EMBL/GenBank/DDBJ whole genome shotgun (WGS) entry which is preliminary data.</text>
</comment>
<evidence type="ECO:0000313" key="1">
    <source>
        <dbReference type="EMBL" id="KKQ11629.1"/>
    </source>
</evidence>
<reference evidence="1" key="1">
    <citation type="journal article" date="2015" name="Nature">
        <title>rRNA introns, odd ribosomes, and small enigmatic genomes across a large radiation of phyla.</title>
        <authorList>
            <person name="Brown C.T."/>
            <person name="Hug L.A."/>
            <person name="Thomas B.C."/>
            <person name="Sharon I."/>
            <person name="Castelle C.J."/>
            <person name="Singh A."/>
            <person name="Wilkins M.J."/>
            <person name="Williams K.H."/>
            <person name="Banfield J.F."/>
        </authorList>
    </citation>
    <scope>NUCLEOTIDE SEQUENCE [LARGE SCALE GENOMIC DNA]</scope>
</reference>
<feature type="non-terminal residue" evidence="1">
    <location>
        <position position="29"/>
    </location>
</feature>